<feature type="domain" description="Homeobox" evidence="8">
    <location>
        <begin position="17"/>
        <end position="77"/>
    </location>
</feature>
<name>A0A5F8AQS5_MACMU</name>
<dbReference type="STRING" id="9544.ENSMMUP00000080300"/>
<dbReference type="Gene3D" id="1.10.10.60">
    <property type="entry name" value="Homeodomain-like"/>
    <property type="match status" value="2"/>
</dbReference>
<dbReference type="SMR" id="A0A5F8AQS5"/>
<evidence type="ECO:0000313" key="10">
    <source>
        <dbReference type="Proteomes" id="UP000006718"/>
    </source>
</evidence>
<dbReference type="Proteomes" id="UP000006718">
    <property type="component" value="Chromosome 9"/>
</dbReference>
<dbReference type="CDD" id="cd00086">
    <property type="entry name" value="homeodomain"/>
    <property type="match status" value="2"/>
</dbReference>
<feature type="region of interest" description="Disordered" evidence="7">
    <location>
        <begin position="303"/>
        <end position="361"/>
    </location>
</feature>
<keyword evidence="3 5" id="KW-0371">Homeobox</keyword>
<evidence type="ECO:0000313" key="9">
    <source>
        <dbReference type="Ensembl" id="ENSMMUP00000080300.1"/>
    </source>
</evidence>
<feature type="region of interest" description="Disordered" evidence="7">
    <location>
        <begin position="77"/>
        <end position="101"/>
    </location>
</feature>
<evidence type="ECO:0000256" key="3">
    <source>
        <dbReference type="ARBA" id="ARBA00023155"/>
    </source>
</evidence>
<organism evidence="9 10">
    <name type="scientific">Macaca mulatta</name>
    <name type="common">Rhesus macaque</name>
    <dbReference type="NCBI Taxonomy" id="9544"/>
    <lineage>
        <taxon>Eukaryota</taxon>
        <taxon>Metazoa</taxon>
        <taxon>Chordata</taxon>
        <taxon>Craniata</taxon>
        <taxon>Vertebrata</taxon>
        <taxon>Euteleostomi</taxon>
        <taxon>Mammalia</taxon>
        <taxon>Eutheria</taxon>
        <taxon>Euarchontoglires</taxon>
        <taxon>Primates</taxon>
        <taxon>Haplorrhini</taxon>
        <taxon>Catarrhini</taxon>
        <taxon>Cercopithecidae</taxon>
        <taxon>Cercopithecinae</taxon>
        <taxon>Macaca</taxon>
    </lineage>
</organism>
<dbReference type="VEuPathDB" id="HostDB:ENSMMUG00000060367"/>
<reference evidence="9" key="4">
    <citation type="submission" date="2025-09" db="UniProtKB">
        <authorList>
            <consortium name="Ensembl"/>
        </authorList>
    </citation>
    <scope>IDENTIFICATION</scope>
    <source>
        <strain evidence="9">17573</strain>
    </source>
</reference>
<dbReference type="InterPro" id="IPR051306">
    <property type="entry name" value="Homeobox_regulator"/>
</dbReference>
<dbReference type="GO" id="GO:0000977">
    <property type="term" value="F:RNA polymerase II transcription regulatory region sequence-specific DNA binding"/>
    <property type="evidence" value="ECO:0000318"/>
    <property type="project" value="GO_Central"/>
</dbReference>
<keyword evidence="4 5" id="KW-0539">Nucleus</keyword>
<evidence type="ECO:0000256" key="5">
    <source>
        <dbReference type="PROSITE-ProRule" id="PRU00108"/>
    </source>
</evidence>
<feature type="DNA-binding region" description="Homeobox" evidence="5">
    <location>
        <begin position="94"/>
        <end position="153"/>
    </location>
</feature>
<evidence type="ECO:0000259" key="8">
    <source>
        <dbReference type="PROSITE" id="PS50071"/>
    </source>
</evidence>
<dbReference type="AlphaFoldDB" id="A0A5F8AQS5"/>
<keyword evidence="10" id="KW-1185">Reference proteome</keyword>
<protein>
    <recommendedName>
        <fullName evidence="8">Homeobox domain-containing protein</fullName>
    </recommendedName>
</protein>
<dbReference type="InterPro" id="IPR001356">
    <property type="entry name" value="HD"/>
</dbReference>
<dbReference type="PROSITE" id="PS50071">
    <property type="entry name" value="HOMEOBOX_2"/>
    <property type="match status" value="2"/>
</dbReference>
<sequence>MALLTPSDSALPREAQGRGWRRRLLCAPSQREVLRACFERNPYPGIATREELTQAIDILEPRVQIWFQNERSRQLRQHRLESRPWPGKRGPQESRRKRTADTRPQIALLLQAFEQDRFPGITIREELARETGLQESWIQIWFQNRRVRHPGQGGRAPAHTGGLCNAAPGGCPPPPAPSSVAFTHIGAWGKGLPAPHMPCVPGALPQGAFTSQGSRAVALLQPSQAVQAAGISAPAPALGALCWVPWLLRKWDCPTLRLLGGLCTPTNARKTRTHRAVACWALARWDSLGPFQLSHRTKMCLRHPRPSGVAGGAGAPGRQGGVGTRRWGSSTSGARDPGVLRASSTDASHQAPSQRLQKPRH</sequence>
<reference evidence="9" key="3">
    <citation type="submission" date="2025-08" db="UniProtKB">
        <authorList>
            <consortium name="Ensembl"/>
        </authorList>
    </citation>
    <scope>IDENTIFICATION</scope>
    <source>
        <strain evidence="9">17573</strain>
    </source>
</reference>
<evidence type="ECO:0000256" key="6">
    <source>
        <dbReference type="RuleBase" id="RU000682"/>
    </source>
</evidence>
<dbReference type="Ensembl" id="ENSMMUT00000094975.1">
    <property type="protein sequence ID" value="ENSMMUP00000080300.1"/>
    <property type="gene ID" value="ENSMMUG00000060367.1"/>
</dbReference>
<dbReference type="GO" id="GO:0005634">
    <property type="term" value="C:nucleus"/>
    <property type="evidence" value="ECO:0000318"/>
    <property type="project" value="GO_Central"/>
</dbReference>
<dbReference type="GO" id="GO:0000981">
    <property type="term" value="F:DNA-binding transcription factor activity, RNA polymerase II-specific"/>
    <property type="evidence" value="ECO:0000318"/>
    <property type="project" value="GO_Central"/>
</dbReference>
<dbReference type="SUPFAM" id="SSF46689">
    <property type="entry name" value="Homeodomain-like"/>
    <property type="match status" value="2"/>
</dbReference>
<dbReference type="OMA" id="THRAVAC"/>
<feature type="compositionally biased region" description="Gly residues" evidence="7">
    <location>
        <begin position="309"/>
        <end position="323"/>
    </location>
</feature>
<dbReference type="PANTHER" id="PTHR46123">
    <property type="entry name" value="MIX-TYPE HOMEOBOX GENE 1-RELATED"/>
    <property type="match status" value="1"/>
</dbReference>
<feature type="domain" description="Homeobox" evidence="8">
    <location>
        <begin position="92"/>
        <end position="152"/>
    </location>
</feature>
<dbReference type="InParanoid" id="A0A5F8AQS5"/>
<accession>A0A5F8AQS5</accession>
<dbReference type="Pfam" id="PF00046">
    <property type="entry name" value="Homeodomain"/>
    <property type="match status" value="2"/>
</dbReference>
<dbReference type="Bgee" id="ENSMMUG00000060367">
    <property type="expression patterns" value="Expressed in fibroblast and 4 other cell types or tissues"/>
</dbReference>
<keyword evidence="2 5" id="KW-0238">DNA-binding</keyword>
<dbReference type="FunFam" id="1.10.10.60:FF:000354">
    <property type="entry name" value="Double homeobox protein 4"/>
    <property type="match status" value="1"/>
</dbReference>
<reference evidence="9" key="2">
    <citation type="submission" date="2019-01" db="EMBL/GenBank/DDBJ databases">
        <authorList>
            <person name="Graves T."/>
            <person name="Eichler E.E."/>
            <person name="Wilson R.K."/>
        </authorList>
    </citation>
    <scope>NUCLEOTIDE SEQUENCE [LARGE SCALE GENOMIC DNA]</scope>
    <source>
        <strain evidence="9">17573</strain>
    </source>
</reference>
<reference evidence="10" key="1">
    <citation type="journal article" date="2007" name="Science">
        <title>Evolutionary and biomedical insights from the rhesus macaque genome.</title>
        <authorList>
            <person name="Gibbs R.A."/>
            <person name="Rogers J."/>
            <person name="Katze M.G."/>
            <person name="Bumgarner R."/>
            <person name="Weinstock G.M."/>
            <person name="Mardis E.R."/>
            <person name="Remington K.A."/>
            <person name="Strausberg R.L."/>
            <person name="Venter J.C."/>
            <person name="Wilson R.K."/>
            <person name="Batzer M.A."/>
            <person name="Bustamante C.D."/>
            <person name="Eichler E.E."/>
            <person name="Hahn M.W."/>
            <person name="Hardison R.C."/>
            <person name="Makova K.D."/>
            <person name="Miller W."/>
            <person name="Milosavljevic A."/>
            <person name="Palermo R.E."/>
            <person name="Siepel A."/>
            <person name="Sikela J.M."/>
            <person name="Attaway T."/>
            <person name="Bell S."/>
            <person name="Bernard K.E."/>
            <person name="Buhay C.J."/>
            <person name="Chandrabose M.N."/>
            <person name="Dao M."/>
            <person name="Davis C."/>
            <person name="Delehaunty K.D."/>
            <person name="Ding Y."/>
            <person name="Dinh H.H."/>
            <person name="Dugan-Rocha S."/>
            <person name="Fulton L.A."/>
            <person name="Gabisi R.A."/>
            <person name="Garner T.T."/>
            <person name="Godfrey J."/>
            <person name="Hawes A.C."/>
            <person name="Hernandez J."/>
            <person name="Hines S."/>
            <person name="Holder M."/>
            <person name="Hume J."/>
            <person name="Jhangiani S.N."/>
            <person name="Joshi V."/>
            <person name="Khan Z.M."/>
            <person name="Kirkness E.F."/>
            <person name="Cree A."/>
            <person name="Fowler R.G."/>
            <person name="Lee S."/>
            <person name="Lewis L.R."/>
            <person name="Li Z."/>
            <person name="Liu Y.-S."/>
            <person name="Moore S.M."/>
            <person name="Muzny D."/>
            <person name="Nazareth L.V."/>
            <person name="Ngo D.N."/>
            <person name="Okwuonu G.O."/>
            <person name="Pai G."/>
            <person name="Parker D."/>
            <person name="Paul H.A."/>
            <person name="Pfannkoch C."/>
            <person name="Pohl C.S."/>
            <person name="Rogers Y.-H.C."/>
            <person name="Ruiz S.J."/>
            <person name="Sabo A."/>
            <person name="Santibanez J."/>
            <person name="Schneider B.W."/>
            <person name="Smith S.M."/>
            <person name="Sodergren E."/>
            <person name="Svatek A.F."/>
            <person name="Utterback T.R."/>
            <person name="Vattathil S."/>
            <person name="Warren W."/>
            <person name="White C.S."/>
            <person name="Chinwalla A.T."/>
            <person name="Feng Y."/>
            <person name="Halpern A.L."/>
            <person name="Hillier L.W."/>
            <person name="Huang X."/>
            <person name="Minx P."/>
            <person name="Nelson J.O."/>
            <person name="Pepin K.H."/>
            <person name="Qin X."/>
            <person name="Sutton G.G."/>
            <person name="Venter E."/>
            <person name="Walenz B.P."/>
            <person name="Wallis J.W."/>
            <person name="Worley K.C."/>
            <person name="Yang S.-P."/>
            <person name="Jones S.M."/>
            <person name="Marra M.A."/>
            <person name="Rocchi M."/>
            <person name="Schein J.E."/>
            <person name="Baertsch R."/>
            <person name="Clarke L."/>
            <person name="Csuros M."/>
            <person name="Glasscock J."/>
            <person name="Harris R.A."/>
            <person name="Havlak P."/>
            <person name="Jackson A.R."/>
            <person name="Jiang H."/>
            <person name="Liu Y."/>
            <person name="Messina D.N."/>
            <person name="Shen Y."/>
            <person name="Song H.X.-Z."/>
            <person name="Wylie T."/>
            <person name="Zhang L."/>
            <person name="Birney E."/>
            <person name="Han K."/>
            <person name="Konkel M.K."/>
            <person name="Lee J."/>
            <person name="Smit A.F.A."/>
            <person name="Ullmer B."/>
            <person name="Wang H."/>
            <person name="Xing J."/>
            <person name="Burhans R."/>
            <person name="Cheng Z."/>
            <person name="Karro J.E."/>
            <person name="Ma J."/>
            <person name="Raney B."/>
            <person name="She X."/>
            <person name="Cox M.J."/>
            <person name="Demuth J.P."/>
            <person name="Dumas L.J."/>
            <person name="Han S.-G."/>
            <person name="Hopkins J."/>
            <person name="Karimpour-Fard A."/>
            <person name="Kim Y.H."/>
            <person name="Pollack J.R."/>
            <person name="Vinar T."/>
            <person name="Addo-Quaye C."/>
            <person name="Degenhardt J."/>
            <person name="Denby A."/>
            <person name="Hubisz M.J."/>
            <person name="Indap A."/>
            <person name="Kosiol C."/>
            <person name="Lahn B.T."/>
            <person name="Lawson H.A."/>
            <person name="Marklein A."/>
            <person name="Nielsen R."/>
            <person name="Vallender E.J."/>
            <person name="Clark A.G."/>
            <person name="Ferguson B."/>
            <person name="Hernandez R.D."/>
            <person name="Hirani K."/>
            <person name="Kehrer-Sawatzki H."/>
            <person name="Kolb J."/>
            <person name="Patil S."/>
            <person name="Pu L.-L."/>
            <person name="Ren Y."/>
            <person name="Smith D.G."/>
            <person name="Wheeler D.A."/>
            <person name="Schenck I."/>
            <person name="Ball E.V."/>
            <person name="Chen R."/>
            <person name="Cooper D.N."/>
            <person name="Giardine B."/>
            <person name="Hsu F."/>
            <person name="Kent W.J."/>
            <person name="Lesk A."/>
            <person name="Nelson D.L."/>
            <person name="O'brien W.E."/>
            <person name="Pruefer K."/>
            <person name="Stenson P.D."/>
            <person name="Wallace J.C."/>
            <person name="Ke H."/>
            <person name="Liu X.-M."/>
            <person name="Wang P."/>
            <person name="Xiang A.P."/>
            <person name="Yang F."/>
            <person name="Barber G.P."/>
            <person name="Haussler D."/>
            <person name="Karolchik D."/>
            <person name="Kern A.D."/>
            <person name="Kuhn R.M."/>
            <person name="Smith K.E."/>
            <person name="Zwieg A.S."/>
        </authorList>
    </citation>
    <scope>NUCLEOTIDE SEQUENCE [LARGE SCALE GENOMIC DNA]</scope>
    <source>
        <strain evidence="10">17573</strain>
    </source>
</reference>
<feature type="DNA-binding region" description="Homeobox" evidence="5">
    <location>
        <begin position="19"/>
        <end position="78"/>
    </location>
</feature>
<evidence type="ECO:0000256" key="1">
    <source>
        <dbReference type="ARBA" id="ARBA00004123"/>
    </source>
</evidence>
<dbReference type="GO" id="GO:0006357">
    <property type="term" value="P:regulation of transcription by RNA polymerase II"/>
    <property type="evidence" value="ECO:0000318"/>
    <property type="project" value="GO_Central"/>
</dbReference>
<dbReference type="GeneTree" id="ENSGT00940000154537"/>
<evidence type="ECO:0000256" key="4">
    <source>
        <dbReference type="ARBA" id="ARBA00023242"/>
    </source>
</evidence>
<evidence type="ECO:0000256" key="7">
    <source>
        <dbReference type="SAM" id="MobiDB-lite"/>
    </source>
</evidence>
<feature type="compositionally biased region" description="Polar residues" evidence="7">
    <location>
        <begin position="342"/>
        <end position="361"/>
    </location>
</feature>
<dbReference type="InterPro" id="IPR009057">
    <property type="entry name" value="Homeodomain-like_sf"/>
</dbReference>
<evidence type="ECO:0000256" key="2">
    <source>
        <dbReference type="ARBA" id="ARBA00023125"/>
    </source>
</evidence>
<proteinExistence type="predicted"/>
<comment type="subcellular location">
    <subcellularLocation>
        <location evidence="1 5 6">Nucleus</location>
    </subcellularLocation>
</comment>
<dbReference type="SMART" id="SM00389">
    <property type="entry name" value="HOX"/>
    <property type="match status" value="2"/>
</dbReference>
<dbReference type="PANTHER" id="PTHR46123:SF3">
    <property type="entry name" value="DOUBLE HOMEOBOX PROTEIN 1-RELATED"/>
    <property type="match status" value="1"/>
</dbReference>